<proteinExistence type="predicted"/>
<keyword evidence="2" id="KW-1185">Reference proteome</keyword>
<sequence length="549" mass="61116">MNYKVKDISYRYSEDGKNVLNHVNFTIEQGKVTAIVGPSGCGKSTLIQIFSKVIPSLIMNGVLEGSFDMPEGTFVSVVSQTPENQLFGYGVEDAIAFGMENLGISQEEIVERMEYVLDLLNLQHLRNRSVATLSGGQRQSVCIASVLAMNPDILIMDEPVSSLDPNGKLMVQSILGQLRVSGTTTVLVDNNLVWSADIVDHVIGLLDGEVVFDGTRDEFFRDFSLQKKLGVIIPQEVEIYRELSKYFKEIDLFYTLEEAKTQIEQLITKGSGLKSFSESCSCAPIITTHNLTKTFSDGFHALMDVNANLPVGQVIAILGQNGSGKTTFVKHLNGLYKPTSGDVRYKGDSTLKKTVAQISKDIILVFQHPEHMLFEETVERELTFCARMQNVPFTEKQLEEVLNRYDLSDERETFPLNLSMGKKHMLTILSVLFSSADVIILDEPTLGMDDFLVKDLEQMIHTLTAAGKTVVIISHEIPLVFKLADSAILLNQGKKLFEGCKEELSRKEELFDAIHIALPPVVALSKSLGLEQICYTVEEFAEKIKKLKK</sequence>
<protein>
    <submittedName>
        <fullName evidence="1">ABC transporter</fullName>
    </submittedName>
</protein>
<name>A0AC61DDL6_9FIRM</name>
<organism evidence="1 2">
    <name type="scientific">Sporanaerobium hydrogeniformans</name>
    <dbReference type="NCBI Taxonomy" id="3072179"/>
    <lineage>
        <taxon>Bacteria</taxon>
        <taxon>Bacillati</taxon>
        <taxon>Bacillota</taxon>
        <taxon>Clostridia</taxon>
        <taxon>Lachnospirales</taxon>
        <taxon>Lachnospiraceae</taxon>
        <taxon>Sporanaerobium</taxon>
    </lineage>
</organism>
<evidence type="ECO:0000313" key="2">
    <source>
        <dbReference type="Proteomes" id="UP000224460"/>
    </source>
</evidence>
<reference evidence="1" key="1">
    <citation type="submission" date="2017-10" db="EMBL/GenBank/DDBJ databases">
        <title>Genome sequence of cellulolytic Lachnospiraceae bacterium XHS1971 isolated from hotspring sediment.</title>
        <authorList>
            <person name="Vasudevan G."/>
            <person name="Joshi A.J."/>
            <person name="Hivarkar S."/>
            <person name="Lanjekar V.B."/>
            <person name="Dhakephalkar P.K."/>
            <person name="Dagar S."/>
        </authorList>
    </citation>
    <scope>NUCLEOTIDE SEQUENCE</scope>
    <source>
        <strain evidence="1">XHS1971</strain>
    </source>
</reference>
<comment type="caution">
    <text evidence="1">The sequence shown here is derived from an EMBL/GenBank/DDBJ whole genome shotgun (WGS) entry which is preliminary data.</text>
</comment>
<dbReference type="Proteomes" id="UP000224460">
    <property type="component" value="Unassembled WGS sequence"/>
</dbReference>
<accession>A0AC61DDL6</accession>
<gene>
    <name evidence="1" type="ORF">CS063_07725</name>
</gene>
<dbReference type="EMBL" id="PEDL01000006">
    <property type="protein sequence ID" value="PHV70903.1"/>
    <property type="molecule type" value="Genomic_DNA"/>
</dbReference>
<evidence type="ECO:0000313" key="1">
    <source>
        <dbReference type="EMBL" id="PHV70903.1"/>
    </source>
</evidence>